<organism evidence="1 2">
    <name type="scientific">Acropora cervicornis</name>
    <name type="common">Staghorn coral</name>
    <dbReference type="NCBI Taxonomy" id="6130"/>
    <lineage>
        <taxon>Eukaryota</taxon>
        <taxon>Metazoa</taxon>
        <taxon>Cnidaria</taxon>
        <taxon>Anthozoa</taxon>
        <taxon>Hexacorallia</taxon>
        <taxon>Scleractinia</taxon>
        <taxon>Astrocoeniina</taxon>
        <taxon>Acroporidae</taxon>
        <taxon>Acropora</taxon>
    </lineage>
</organism>
<protein>
    <submittedName>
        <fullName evidence="1">Uncharacterized protein</fullName>
    </submittedName>
</protein>
<reference evidence="1" key="1">
    <citation type="journal article" date="2023" name="G3 (Bethesda)">
        <title>Whole genome assembly and annotation of the endangered Caribbean coral Acropora cervicornis.</title>
        <authorList>
            <person name="Selwyn J.D."/>
            <person name="Vollmer S.V."/>
        </authorList>
    </citation>
    <scope>NUCLEOTIDE SEQUENCE</scope>
    <source>
        <strain evidence="1">K2</strain>
    </source>
</reference>
<accession>A0AAD9UVF1</accession>
<keyword evidence="2" id="KW-1185">Reference proteome</keyword>
<reference evidence="1" key="2">
    <citation type="journal article" date="2023" name="Science">
        <title>Genomic signatures of disease resistance in endangered staghorn corals.</title>
        <authorList>
            <person name="Vollmer S.V."/>
            <person name="Selwyn J.D."/>
            <person name="Despard B.A."/>
            <person name="Roesel C.L."/>
        </authorList>
    </citation>
    <scope>NUCLEOTIDE SEQUENCE</scope>
    <source>
        <strain evidence="1">K2</strain>
    </source>
</reference>
<dbReference type="Proteomes" id="UP001249851">
    <property type="component" value="Unassembled WGS sequence"/>
</dbReference>
<gene>
    <name evidence="1" type="ORF">P5673_027824</name>
</gene>
<evidence type="ECO:0000313" key="1">
    <source>
        <dbReference type="EMBL" id="KAK2551419.1"/>
    </source>
</evidence>
<comment type="caution">
    <text evidence="1">The sequence shown here is derived from an EMBL/GenBank/DDBJ whole genome shotgun (WGS) entry which is preliminary data.</text>
</comment>
<dbReference type="EMBL" id="JARQWQ010000098">
    <property type="protein sequence ID" value="KAK2551419.1"/>
    <property type="molecule type" value="Genomic_DNA"/>
</dbReference>
<proteinExistence type="predicted"/>
<sequence>MSMQRISSLVTCLRRLNHAVVLGKKPSLTRNIVGTFYGCSLLKYQVTSWHSSEMFSARKIVKTAQKLEKSREKSAELLKSLRKKRLEGLERPKPLLTPEEKLIRRIEWLPSIKRLLIFYWARVKSKRELAPSQKFAVIKCIAKYFSEDIQMRDVFLEHELQQRFFQMLVQDLRANLNFYDAHHLHKIAVYMAKLSVSDPVIYKNLERAILHCNWGEYSTKELSQISWAFAKYHPDVDEIFRALEKEIFARDLSGFNSADLCTIAWSFAEYGILDKPEFYLVLGNEILTRDLSQFQPWMLASFVFAYSKEVPLKEKVLKMVEQELYQRGELKPFGTNDLAMVIIAFARNDKLRPKLFQKLEVVMMKRRDLKETLTTEHLQEMYDLLKDSKFHLAQIRKIIEQYLYPDKVNSIFDILYRPRRAWKEKILHQTQFKAY</sequence>
<dbReference type="AlphaFoldDB" id="A0AAD9UVF1"/>
<name>A0AAD9UVF1_ACRCE</name>
<evidence type="ECO:0000313" key="2">
    <source>
        <dbReference type="Proteomes" id="UP001249851"/>
    </source>
</evidence>